<feature type="region of interest" description="Disordered" evidence="4">
    <location>
        <begin position="203"/>
        <end position="376"/>
    </location>
</feature>
<evidence type="ECO:0000259" key="5">
    <source>
        <dbReference type="PROSITE" id="PS50003"/>
    </source>
</evidence>
<evidence type="ECO:0000313" key="9">
    <source>
        <dbReference type="Proteomes" id="UP001152320"/>
    </source>
</evidence>
<dbReference type="SMART" id="SM00233">
    <property type="entry name" value="PH"/>
    <property type="match status" value="1"/>
</dbReference>
<feature type="domain" description="C2 DOCK-type" evidence="6">
    <location>
        <begin position="1184"/>
        <end position="1368"/>
    </location>
</feature>
<organism evidence="8 9">
    <name type="scientific">Holothuria leucospilota</name>
    <name type="common">Black long sea cucumber</name>
    <name type="synonym">Mertensiothuria leucospilota</name>
    <dbReference type="NCBI Taxonomy" id="206669"/>
    <lineage>
        <taxon>Eukaryota</taxon>
        <taxon>Metazoa</taxon>
        <taxon>Echinodermata</taxon>
        <taxon>Eleutherozoa</taxon>
        <taxon>Echinozoa</taxon>
        <taxon>Holothuroidea</taxon>
        <taxon>Aspidochirotacea</taxon>
        <taxon>Aspidochirotida</taxon>
        <taxon>Holothuriidae</taxon>
        <taxon>Holothuria</taxon>
    </lineage>
</organism>
<dbReference type="InterPro" id="IPR016024">
    <property type="entry name" value="ARM-type_fold"/>
</dbReference>
<feature type="domain" description="PH" evidence="5">
    <location>
        <begin position="688"/>
        <end position="795"/>
    </location>
</feature>
<feature type="region of interest" description="Disordered" evidence="4">
    <location>
        <begin position="799"/>
        <end position="859"/>
    </location>
</feature>
<gene>
    <name evidence="8" type="ORF">HOLleu_27886</name>
</gene>
<dbReference type="CDD" id="cd08697">
    <property type="entry name" value="C2_Dock-D"/>
    <property type="match status" value="1"/>
</dbReference>
<keyword evidence="1" id="KW-0597">Phosphoprotein</keyword>
<dbReference type="InterPro" id="IPR046770">
    <property type="entry name" value="DOCKER_Lobe_B"/>
</dbReference>
<feature type="domain" description="DOCKER" evidence="7">
    <location>
        <begin position="2263"/>
        <end position="2690"/>
    </location>
</feature>
<dbReference type="Gene3D" id="1.25.40.410">
    <property type="match status" value="1"/>
</dbReference>
<dbReference type="InterPro" id="IPR037809">
    <property type="entry name" value="C2_Dock-D"/>
</dbReference>
<dbReference type="SUPFAM" id="SSF50729">
    <property type="entry name" value="PH domain-like"/>
    <property type="match status" value="1"/>
</dbReference>
<evidence type="ECO:0000259" key="7">
    <source>
        <dbReference type="PROSITE" id="PS51651"/>
    </source>
</evidence>
<dbReference type="InterPro" id="IPR043161">
    <property type="entry name" value="DOCK_C_lobe_A"/>
</dbReference>
<feature type="compositionally biased region" description="Basic and acidic residues" evidence="4">
    <location>
        <begin position="312"/>
        <end position="329"/>
    </location>
</feature>
<dbReference type="Pfam" id="PF11878">
    <property type="entry name" value="DOCK_C-D_N"/>
    <property type="match status" value="1"/>
</dbReference>
<dbReference type="Gene3D" id="1.20.58.740">
    <property type="match status" value="1"/>
</dbReference>
<evidence type="ECO:0000313" key="8">
    <source>
        <dbReference type="EMBL" id="KAJ8031225.1"/>
    </source>
</evidence>
<evidence type="ECO:0000259" key="6">
    <source>
        <dbReference type="PROSITE" id="PS51650"/>
    </source>
</evidence>
<dbReference type="PROSITE" id="PS51651">
    <property type="entry name" value="DOCKER"/>
    <property type="match status" value="1"/>
</dbReference>
<dbReference type="Pfam" id="PF20421">
    <property type="entry name" value="DHR-2_Lobe_C"/>
    <property type="match status" value="1"/>
</dbReference>
<dbReference type="SUPFAM" id="SSF48371">
    <property type="entry name" value="ARM repeat"/>
    <property type="match status" value="1"/>
</dbReference>
<name>A0A9Q1BR32_HOLLE</name>
<dbReference type="GO" id="GO:0005085">
    <property type="term" value="F:guanyl-nucleotide exchange factor activity"/>
    <property type="evidence" value="ECO:0007669"/>
    <property type="project" value="UniProtKB-KW"/>
</dbReference>
<feature type="region of interest" description="Disordered" evidence="4">
    <location>
        <begin position="1"/>
        <end position="173"/>
    </location>
</feature>
<feature type="compositionally biased region" description="Low complexity" evidence="4">
    <location>
        <begin position="1896"/>
        <end position="1908"/>
    </location>
</feature>
<evidence type="ECO:0000256" key="2">
    <source>
        <dbReference type="ARBA" id="ARBA00022658"/>
    </source>
</evidence>
<dbReference type="InterPro" id="IPR046769">
    <property type="entry name" value="DOCKER_Lobe_A"/>
</dbReference>
<dbReference type="Pfam" id="PF00169">
    <property type="entry name" value="PH"/>
    <property type="match status" value="1"/>
</dbReference>
<keyword evidence="2" id="KW-0344">Guanine-nucleotide releasing factor</keyword>
<dbReference type="InterPro" id="IPR026791">
    <property type="entry name" value="DOCK"/>
</dbReference>
<dbReference type="InterPro" id="IPR027007">
    <property type="entry name" value="C2_DOCK-type_domain"/>
</dbReference>
<feature type="compositionally biased region" description="Basic and acidic residues" evidence="4">
    <location>
        <begin position="220"/>
        <end position="233"/>
    </location>
</feature>
<feature type="compositionally biased region" description="Low complexity" evidence="4">
    <location>
        <begin position="1849"/>
        <end position="1867"/>
    </location>
</feature>
<feature type="region of interest" description="Disordered" evidence="4">
    <location>
        <begin position="1763"/>
        <end position="1804"/>
    </location>
</feature>
<feature type="compositionally biased region" description="Low complexity" evidence="4">
    <location>
        <begin position="292"/>
        <end position="304"/>
    </location>
</feature>
<dbReference type="Gene3D" id="2.30.29.30">
    <property type="entry name" value="Pleckstrin-homology domain (PH domain)/Phosphotyrosine-binding domain (PTB)"/>
    <property type="match status" value="1"/>
</dbReference>
<protein>
    <submittedName>
        <fullName evidence="8">Dedicator of cytokinesis protein 9</fullName>
    </submittedName>
</protein>
<dbReference type="InterPro" id="IPR011993">
    <property type="entry name" value="PH-like_dom_sf"/>
</dbReference>
<evidence type="ECO:0000256" key="1">
    <source>
        <dbReference type="ARBA" id="ARBA00022553"/>
    </source>
</evidence>
<feature type="compositionally biased region" description="Basic and acidic residues" evidence="4">
    <location>
        <begin position="278"/>
        <end position="291"/>
    </location>
</feature>
<dbReference type="InterPro" id="IPR021816">
    <property type="entry name" value="DOCK_C/D_N"/>
</dbReference>
<dbReference type="PROSITE" id="PS50003">
    <property type="entry name" value="PH_DOMAIN"/>
    <property type="match status" value="1"/>
</dbReference>
<feature type="compositionally biased region" description="Polar residues" evidence="4">
    <location>
        <begin position="1909"/>
        <end position="1922"/>
    </location>
</feature>
<feature type="compositionally biased region" description="Basic and acidic residues" evidence="4">
    <location>
        <begin position="346"/>
        <end position="376"/>
    </location>
</feature>
<dbReference type="Gene3D" id="2.60.40.150">
    <property type="entry name" value="C2 domain"/>
    <property type="match status" value="1"/>
</dbReference>
<feature type="compositionally biased region" description="Polar residues" evidence="4">
    <location>
        <begin position="116"/>
        <end position="139"/>
    </location>
</feature>
<dbReference type="PROSITE" id="PS51650">
    <property type="entry name" value="C2_DOCK"/>
    <property type="match status" value="1"/>
</dbReference>
<evidence type="ECO:0000256" key="3">
    <source>
        <dbReference type="PROSITE-ProRule" id="PRU00983"/>
    </source>
</evidence>
<feature type="compositionally biased region" description="Polar residues" evidence="4">
    <location>
        <begin position="155"/>
        <end position="173"/>
    </location>
</feature>
<dbReference type="OrthoDB" id="47328at2759"/>
<evidence type="ECO:0000256" key="4">
    <source>
        <dbReference type="SAM" id="MobiDB-lite"/>
    </source>
</evidence>
<sequence>MAEPRNSAVRRSVSDRRDTKVNVTRTARSGPSKVAGQKVEATMKALMEASEKKKPARTISSSSSSPTCENPDLKEELLLLKKQGLASGRSNSSSSINSTSSLDGTRRGNVAKKSSHTLPTQQTSSGPTVRKTSAPSINRVSHPRFKPPDIPPNKTPLTKANLTKSNLSNENGINANLKTSQESLNSNKSDLMNSILKDWEASKKTTTTSAGPHKARMGQIKRELSDVKTDSSRTKKTSPKSLSSPDSEKSGEKPVTNFSSQPVFSKPRESAAARAAQLKRERASANKRETMVTKVTTSSSVSSTANRQVTSRRMEMKVTKKEEIVKKDGGNTTQKVVSIRGGGGKKQSDAASKRETWHEGSTKDDPEKKHKEAMEDLKSSLTKALFSDKKDEVSKPVEPKKAIKTTKFGGSKGSLALSDLQNQNYIEACTSSESSEVELEKGVVKTRTDLLKSKKVDIVKAFETSNDTDSDGEIGLGIPYSILKLPGVEEEGAGDKTGTKKEELFFQRGKNGSVKRASLLIEKIHGSSSAYTFPDSKEVKGSTGSEEASGDPVEVDFTVEKLALIDPVDYENHLIAKKTQLNADPMRLMLLFPHDDVSASTIPRQLRTVRTTIPEGALKEAQYLFVKECINHYNSEWKVINQKYAEYSGDFHELPCYTRTVKLPDQRYEVDEAEDDRPEDSMLSPSGSIFKYGFLLKTPFGNRAEMRLLANFKRRWFFLKQLPDKSFLLEYYKDDKSNISKGTLNLDSLVEVQKSQRSKKFGMELHMQDGTIHVIAAESEEEMVDWYETFQRVIEQQKIDSNSDKQSLTSLDDLDHEYADDVSPSDSEKSQNKMNFENSRHLTRYSKESERTNAQKRTHDRQKLFSLFPRMMVSEKALSPPEPKPYEEEFKKRFMLELQALKFKLCAVLNADGNIIENPPPTAKSSNIEPFFTSLSLFDAQNSCKISEDFHVDINTPQMRKMLDFFKSTVNGSSSPTPETEKPFTPSTIPSLIGVDPEWLKYPFKGIFSVRKPNPEIYIVLRVEKILQGNIQSCAEPYIKPGDMIKTCQKVNKQANIFCSRLTQYRMPFAWAAKPIFNDVGEVDLKSEFTSLYRQDSSKPSDEDLLKMLQDLKRNPEKLTKLTEIPGTVEMKIEPCTQQPSNSLTPSLAPLMPWPEKPQDPPILEVEEFPLEIGKFMHPHTVYLNNLFVYPLSLKYDSQKTYAKARNIAIVVQFKDSDDEDAHPLKCIYGRPGGNSMEHQASVSVLHHQQTPEFYEEIKIALPTHLHEKHHLLFKFYHVSCETGKGTVKKRDTVDSFVVEPLQVGYAWLPILQKDMPSVGEKAIPVSSTLPPRYLSAKKDQATGKSSGPEIKWVDGGKELLRLNLKLKSTIYTQDQHLNNFFVQCSTWDGNQDTGLAIIQSIKAMHAVESHIFINFLPVILNQLFHLLAFSQMEDLQKNVVRLIVYIISQVAKEGREDVLHSYVKFVFETETNSKRAVHEDLVTSVATLLLPSTDSWIVKPLMKHLWFFFAILIKSMAQHLIKTDTLGNPRHKRFQPSFEQGVRHLVQVLGPHILHKYKEHRDEAKEANYHLAHFIKVNCFTYMDRGFVFRLINCYLESFQDVEYKPLYEMKFEMIRVLCQHEHYIALNLPLQKKGQVKHQLKTPSYSPYTVASSAYSGQMRRYVPLRYGKDQFKDIKYDYTLTEEFCREHFLAGLVLREVGFALHDVTEVRQCGIKVLRNLLAKHSFDDRYTSKQHQQRIAALYLPFLSIILSNVSRLSRDGQPPLGPAMSISGDQESELDRNRLGSDRGHERSNSIGRKSASLQRDSNVLDIIAGRGTNSSSTDVILRQSPTDRRAAHRLSWLSLSDSSGYSSPVHSPVSPTSRPFSFAKSMSPTPKGTTALPNLRPLGPTNRSGSNGSMNSSSSSEKTVPNGTITNSPSLEMDRSDPSRTSRNKAVMYDKLLDHEIKDLLICLLYIVKNVSEEVMLAWWTQASEEDQLKFFELMELSLQHFKYPGKKAIFESKFREKSNMSAEERSRTAPTRGSKQIYTKSMADFSSLAPDNEAAYRVQQEANLATEVGLTVLDIIGVYCSHFKAALDANQGDNPLMKKVTDIHLGFLRSGQSEVLLRHAFASIRVLLNKFPIPIFKGATTICADLCLAILKNMNSRIQGTRQEACGVLYLLMRNNFEHTQRRDFNRVHLQVVVAVAKLIAETNGARFQESLAIINNYANTDKHMQNTSFPSHVRDLTKKIRSVLMATAQMKEHENNPEVLVDLQYSLAKSYSTTPELRRTWLESMANIHINHGNYSEAAQCHIHSAALIAEYLKRINVFPDGVKAFKDISPNVEGDEKYTKSDEGLEEMQYQESDLLDQLEKAAELLLKAERHETMDEVYKLINHFYKKNRDFQKLAFGYLTLSKSFETVYKLQGTGKRLLGSYFRVAFFGQHFDDDDGKEYIYKEPKITTLTTICQRLEAMYQEKFGKDHVHLIRDSVEVKREDLDPKLAHIQVTFVKPHFDEQELLERVTEYERCTNIRRFVFETPYTQGGKARGAVEEQCKRKTILTTSHTFPYVKKRVQVMYHHKVELNPIQVAIEELNQKVMDMETVLNADAKDMKKLQLLLQGSVSVQVNAGPQAYAAAFLGDANEKKWNSKFISELKQIFRDFVRICGIALEVNATLIKEDQVQYHEDMDRNYRQMVINIGELMGEKLLDDELESPGKRRASASIFNAISGTP</sequence>
<accession>A0A9Q1BR32</accession>
<dbReference type="EMBL" id="JAIZAY010000013">
    <property type="protein sequence ID" value="KAJ8031225.1"/>
    <property type="molecule type" value="Genomic_DNA"/>
</dbReference>
<dbReference type="Pfam" id="PF14429">
    <property type="entry name" value="DOCK-C2"/>
    <property type="match status" value="1"/>
</dbReference>
<dbReference type="InterPro" id="IPR001849">
    <property type="entry name" value="PH_domain"/>
</dbReference>
<reference evidence="8" key="1">
    <citation type="submission" date="2021-10" db="EMBL/GenBank/DDBJ databases">
        <title>Tropical sea cucumber genome reveals ecological adaptation and Cuvierian tubules defense mechanism.</title>
        <authorList>
            <person name="Chen T."/>
        </authorList>
    </citation>
    <scope>NUCLEOTIDE SEQUENCE</scope>
    <source>
        <strain evidence="8">Nanhai2018</strain>
        <tissue evidence="8">Muscle</tissue>
    </source>
</reference>
<dbReference type="InterPro" id="IPR043162">
    <property type="entry name" value="DOCK_C_lobe_C"/>
</dbReference>
<dbReference type="Proteomes" id="UP001152320">
    <property type="component" value="Chromosome 13"/>
</dbReference>
<feature type="compositionally biased region" description="Low complexity" evidence="4">
    <location>
        <begin position="87"/>
        <end position="101"/>
    </location>
</feature>
<feature type="region of interest" description="Disordered" evidence="4">
    <location>
        <begin position="1849"/>
        <end position="1934"/>
    </location>
</feature>
<dbReference type="PANTHER" id="PTHR23317:SF26">
    <property type="entry name" value="ZIZIMIN, ISOFORM K"/>
    <property type="match status" value="1"/>
</dbReference>
<dbReference type="InterPro" id="IPR035892">
    <property type="entry name" value="C2_domain_sf"/>
</dbReference>
<feature type="compositionally biased region" description="Polar residues" evidence="4">
    <location>
        <begin position="1872"/>
        <end position="1884"/>
    </location>
</feature>
<dbReference type="GO" id="GO:0007264">
    <property type="term" value="P:small GTPase-mediated signal transduction"/>
    <property type="evidence" value="ECO:0007669"/>
    <property type="project" value="InterPro"/>
</dbReference>
<feature type="compositionally biased region" description="Basic and acidic residues" evidence="4">
    <location>
        <begin position="1780"/>
        <end position="1795"/>
    </location>
</feature>
<comment type="caution">
    <text evidence="8">The sequence shown here is derived from an EMBL/GenBank/DDBJ whole genome shotgun (WGS) entry which is preliminary data.</text>
</comment>
<proteinExistence type="inferred from homology"/>
<comment type="similarity">
    <text evidence="3">Belongs to the DOCK family.</text>
</comment>
<dbReference type="Pfam" id="PF06920">
    <property type="entry name" value="DHR-2_Lobe_A"/>
    <property type="match status" value="1"/>
</dbReference>
<dbReference type="InterPro" id="IPR046773">
    <property type="entry name" value="DOCKER_Lobe_C"/>
</dbReference>
<keyword evidence="9" id="KW-1185">Reference proteome</keyword>
<dbReference type="PANTHER" id="PTHR23317">
    <property type="entry name" value="DEDICATOR OF CYTOKINESIS DOCK"/>
    <property type="match status" value="1"/>
</dbReference>
<dbReference type="InterPro" id="IPR027357">
    <property type="entry name" value="DOCKER_dom"/>
</dbReference>
<dbReference type="Pfam" id="PF20422">
    <property type="entry name" value="DHR-2_Lobe_B"/>
    <property type="match status" value="1"/>
</dbReference>